<evidence type="ECO:0000313" key="1">
    <source>
        <dbReference type="EMBL" id="OQR88875.1"/>
    </source>
</evidence>
<organism evidence="1 2">
    <name type="scientific">Achlya hypogyna</name>
    <name type="common">Oomycete</name>
    <name type="synonym">Protoachlya hypogyna</name>
    <dbReference type="NCBI Taxonomy" id="1202772"/>
    <lineage>
        <taxon>Eukaryota</taxon>
        <taxon>Sar</taxon>
        <taxon>Stramenopiles</taxon>
        <taxon>Oomycota</taxon>
        <taxon>Saprolegniomycetes</taxon>
        <taxon>Saprolegniales</taxon>
        <taxon>Achlyaceae</taxon>
        <taxon>Achlya</taxon>
    </lineage>
</organism>
<dbReference type="AlphaFoldDB" id="A0A1V9YSY3"/>
<evidence type="ECO:0000313" key="2">
    <source>
        <dbReference type="Proteomes" id="UP000243579"/>
    </source>
</evidence>
<keyword evidence="2" id="KW-1185">Reference proteome</keyword>
<accession>A0A1V9YSY3</accession>
<dbReference type="PANTHER" id="PTHR19446">
    <property type="entry name" value="REVERSE TRANSCRIPTASES"/>
    <property type="match status" value="1"/>
</dbReference>
<reference evidence="1 2" key="1">
    <citation type="journal article" date="2014" name="Genome Biol. Evol.">
        <title>The secreted proteins of Achlya hypogyna and Thraustotheca clavata identify the ancestral oomycete secretome and reveal gene acquisitions by horizontal gene transfer.</title>
        <authorList>
            <person name="Misner I."/>
            <person name="Blouin N."/>
            <person name="Leonard G."/>
            <person name="Richards T.A."/>
            <person name="Lane C.E."/>
        </authorList>
    </citation>
    <scope>NUCLEOTIDE SEQUENCE [LARGE SCALE GENOMIC DNA]</scope>
    <source>
        <strain evidence="1 2">ATCC 48635</strain>
    </source>
</reference>
<proteinExistence type="predicted"/>
<sequence>MPGYSSLRHLTELDVADRYMVVSTVWDGTAVFFYNVYAPVLAEERPAFFSSLPREFPGAGVHIVGGDFNLPMDAALDASRRRPEHNQGKAECVEWLAALQVTDAWRWHNPTERVMSGPGGVNRLDYVFVDTATVEQAYSTAWFHIHAASADDAKPKNAYGGDHMTHSVTLSAHATPRAKSPWQLPRELLQDPNVVAAIRADAERLLREMREAPAGNLGAMWAGWLKAIKKRLQRSHHNSRAAWTASLQTLELTWCSAVVARDAGHGAADAVAAAKAAFDSAKGAFGQNYRDAQFDLHANKGETSSTFFYRKPQTLKAPVTSATVAGEAVTDPQRVASIFTAHWKAIMTAPKRAHAPNRATRRAVLRYLERALTVDQRAELDKPLEAQELCAALKTMNPAKSPGPDGFSAGFFQVAPETFSEILLLVFEYQRQQHGQLLHHQRRSSIVLLHKKGDRGDPGNYRCPPSRRT</sequence>
<name>A0A1V9YSY3_ACHHY</name>
<dbReference type="OrthoDB" id="78628at2759"/>
<evidence type="ECO:0008006" key="3">
    <source>
        <dbReference type="Google" id="ProtNLM"/>
    </source>
</evidence>
<protein>
    <recommendedName>
        <fullName evidence="3">Endonuclease/exonuclease/phosphatase domain-containing protein</fullName>
    </recommendedName>
</protein>
<dbReference type="InterPro" id="IPR036691">
    <property type="entry name" value="Endo/exonu/phosph_ase_sf"/>
</dbReference>
<dbReference type="SUPFAM" id="SSF56219">
    <property type="entry name" value="DNase I-like"/>
    <property type="match status" value="1"/>
</dbReference>
<comment type="caution">
    <text evidence="1">The sequence shown here is derived from an EMBL/GenBank/DDBJ whole genome shotgun (WGS) entry which is preliminary data.</text>
</comment>
<dbReference type="Gene3D" id="3.60.10.10">
    <property type="entry name" value="Endonuclease/exonuclease/phosphatase"/>
    <property type="match status" value="1"/>
</dbReference>
<dbReference type="STRING" id="1202772.A0A1V9YSY3"/>
<dbReference type="EMBL" id="JNBR01001043">
    <property type="protein sequence ID" value="OQR88875.1"/>
    <property type="molecule type" value="Genomic_DNA"/>
</dbReference>
<dbReference type="Proteomes" id="UP000243579">
    <property type="component" value="Unassembled WGS sequence"/>
</dbReference>
<gene>
    <name evidence="1" type="ORF">ACHHYP_06579</name>
</gene>